<gene>
    <name evidence="1" type="ORF">I8J32_001805</name>
</gene>
<organism evidence="1 2">
    <name type="scientific">Agrilutibacter solisilvae</name>
    <dbReference type="NCBI Taxonomy" id="2763317"/>
    <lineage>
        <taxon>Bacteria</taxon>
        <taxon>Pseudomonadati</taxon>
        <taxon>Pseudomonadota</taxon>
        <taxon>Gammaproteobacteria</taxon>
        <taxon>Lysobacterales</taxon>
        <taxon>Lysobacteraceae</taxon>
        <taxon>Agrilutibacter</taxon>
    </lineage>
</organism>
<evidence type="ECO:0000313" key="1">
    <source>
        <dbReference type="EMBL" id="QSX78700.1"/>
    </source>
</evidence>
<proteinExistence type="predicted"/>
<protein>
    <submittedName>
        <fullName evidence="1">Uncharacterized protein</fullName>
    </submittedName>
</protein>
<keyword evidence="2" id="KW-1185">Reference proteome</keyword>
<dbReference type="AlphaFoldDB" id="A0A975AT72"/>
<evidence type="ECO:0000313" key="2">
    <source>
        <dbReference type="Proteomes" id="UP000639274"/>
    </source>
</evidence>
<sequence>MKSSVAIVGAARSRISAALLQCGSDILDCEEELRRSGFSAFDEVQRLNRSLACTQQELDDFETFRIERAKEALSSNVFPGGERMAGDGYRSAFLESLRAAGGPVGLPGKLRQIIEEDPDRHEELWRGVRSKAQETIRRESARHANAAQDVSADDWTGRLQGIVQAAASVSGAVVSESRLAERRPVFAVPIDNAFSMCGLLEGVDRMGGGYAQTLLDWRLAVVSATPAQALKLRLRTPEEFVSVWIKDAVLGTRIYGMCTSASEAALTTALFVTLASWLSSRLKASEAFAEAKK</sequence>
<dbReference type="Proteomes" id="UP000639274">
    <property type="component" value="Chromosome"/>
</dbReference>
<accession>A0A975AT72</accession>
<dbReference type="KEGG" id="lsf:I8J32_001805"/>
<dbReference type="RefSeq" id="WP_200615552.1">
    <property type="nucleotide sequence ID" value="NZ_CP071518.1"/>
</dbReference>
<dbReference type="EMBL" id="CP071518">
    <property type="protein sequence ID" value="QSX78700.1"/>
    <property type="molecule type" value="Genomic_DNA"/>
</dbReference>
<reference evidence="1 2" key="1">
    <citation type="submission" date="2021-03" db="EMBL/GenBank/DDBJ databases">
        <title>Lysobacter sp. nov. isolated from soil of gangwondo yeongwol, south Korea.</title>
        <authorList>
            <person name="Kim K.R."/>
            <person name="Kim K.H."/>
            <person name="Jeon C.O."/>
        </authorList>
    </citation>
    <scope>NUCLEOTIDE SEQUENCE [LARGE SCALE GENOMIC DNA]</scope>
    <source>
        <strain evidence="1 2">R19</strain>
    </source>
</reference>
<name>A0A975AT72_9GAMM</name>